<sequence length="684" mass="78577">MRMETSSNSIETILPQLSWLLGFEECSNFILLNDHINILPLTNIHIVAFSLLPLVIFQRKFRNCTSMKSLRTNCRTISLIDGVHKGNKINEKFFVNAQITNKFANMGGFKHILFLVMPYTQGPVFTPYPGFLTHLSSINHPVIPLRVYYEFFRDQDSNLSSIVVVDKVVEVLFICRFCKVYNPLSSSYPFIDYSVKCDLTQGCRMEIQEIYKNVTGDGKYLHYYYSEVMFDELNMTFTSRTMQAFLKKNPTLFQLVMMTVHKSIPGIPRNSYSSNYGSPWIRSDFTLETSLAHEDQESVPLERIYYNFLTCHGKNSAVDFYAYIGVFDGVVWLLLILCMGSILFGAISISNSWLETVIKMLGLLVGNASLNASIFRSEKMRVLLAIWILTALVIINFYSSANTATFVVPQRTHRIGSILESGEGFSIFSFVKNPVPKDQSEMNLNVTYLPFDTEFGDDVYYWMKSRYVLQNNKFVGDFESGNLTNASNMFNLQLLQKILQIYRMIQPIFSPQSNKTDGRASQVMELLKNCHKSIFVSTSSKINNLETQFRHSRIPLPIYKGKNEFIPRYFVVTYEKRAGSYLKKQLNYFMVSGQNVFWQKLLERVSTNVNTSSFDTDKEETPLSLKSNFVSILYILVAGGGLSMVLLWFEVFFGIMRRRCTFVCSASKEPLTKIIETDTRTLLK</sequence>
<evidence type="ECO:0000313" key="2">
    <source>
        <dbReference type="EMBL" id="CAL8129335.1"/>
    </source>
</evidence>
<feature type="transmembrane region" description="Helical" evidence="1">
    <location>
        <begin position="629"/>
        <end position="649"/>
    </location>
</feature>
<proteinExistence type="predicted"/>
<keyword evidence="3" id="KW-1185">Reference proteome</keyword>
<feature type="transmembrane region" description="Helical" evidence="1">
    <location>
        <begin position="38"/>
        <end position="57"/>
    </location>
</feature>
<evidence type="ECO:0000313" key="3">
    <source>
        <dbReference type="Proteomes" id="UP001642540"/>
    </source>
</evidence>
<reference evidence="2 3" key="1">
    <citation type="submission" date="2024-08" db="EMBL/GenBank/DDBJ databases">
        <authorList>
            <person name="Cucini C."/>
            <person name="Frati F."/>
        </authorList>
    </citation>
    <scope>NUCLEOTIDE SEQUENCE [LARGE SCALE GENOMIC DNA]</scope>
</reference>
<feature type="transmembrane region" description="Helical" evidence="1">
    <location>
        <begin position="320"/>
        <end position="347"/>
    </location>
</feature>
<evidence type="ECO:0000256" key="1">
    <source>
        <dbReference type="SAM" id="Phobius"/>
    </source>
</evidence>
<feature type="transmembrane region" description="Helical" evidence="1">
    <location>
        <begin position="382"/>
        <end position="401"/>
    </location>
</feature>
<dbReference type="EMBL" id="CAXLJM020000076">
    <property type="protein sequence ID" value="CAL8129335.1"/>
    <property type="molecule type" value="Genomic_DNA"/>
</dbReference>
<protein>
    <submittedName>
        <fullName evidence="2">Uncharacterized protein</fullName>
    </submittedName>
</protein>
<keyword evidence="1" id="KW-0472">Membrane</keyword>
<keyword evidence="1" id="KW-1133">Transmembrane helix</keyword>
<accession>A0ABP1RJY2</accession>
<comment type="caution">
    <text evidence="2">The sequence shown here is derived from an EMBL/GenBank/DDBJ whole genome shotgun (WGS) entry which is preliminary data.</text>
</comment>
<organism evidence="2 3">
    <name type="scientific">Orchesella dallaii</name>
    <dbReference type="NCBI Taxonomy" id="48710"/>
    <lineage>
        <taxon>Eukaryota</taxon>
        <taxon>Metazoa</taxon>
        <taxon>Ecdysozoa</taxon>
        <taxon>Arthropoda</taxon>
        <taxon>Hexapoda</taxon>
        <taxon>Collembola</taxon>
        <taxon>Entomobryomorpha</taxon>
        <taxon>Entomobryoidea</taxon>
        <taxon>Orchesellidae</taxon>
        <taxon>Orchesellinae</taxon>
        <taxon>Orchesella</taxon>
    </lineage>
</organism>
<name>A0ABP1RJY2_9HEXA</name>
<dbReference type="Proteomes" id="UP001642540">
    <property type="component" value="Unassembled WGS sequence"/>
</dbReference>
<keyword evidence="1" id="KW-0812">Transmembrane</keyword>
<gene>
    <name evidence="2" type="ORF">ODALV1_LOCUS23091</name>
</gene>
<feature type="transmembrane region" description="Helical" evidence="1">
    <location>
        <begin position="353"/>
        <end position="370"/>
    </location>
</feature>